<reference evidence="3" key="1">
    <citation type="submission" date="2016-06" db="UniProtKB">
        <authorList>
            <consortium name="WormBaseParasite"/>
        </authorList>
    </citation>
    <scope>IDENTIFICATION</scope>
</reference>
<dbReference type="WBParaSite" id="ECPE_0001465401-mRNA-1">
    <property type="protein sequence ID" value="ECPE_0001465401-mRNA-1"/>
    <property type="gene ID" value="ECPE_0001465401"/>
</dbReference>
<gene>
    <name evidence="1" type="ORF">ECPE_LOCUS14614</name>
</gene>
<organism evidence="3">
    <name type="scientific">Echinostoma caproni</name>
    <dbReference type="NCBI Taxonomy" id="27848"/>
    <lineage>
        <taxon>Eukaryota</taxon>
        <taxon>Metazoa</taxon>
        <taxon>Spiralia</taxon>
        <taxon>Lophotrochozoa</taxon>
        <taxon>Platyhelminthes</taxon>
        <taxon>Trematoda</taxon>
        <taxon>Digenea</taxon>
        <taxon>Plagiorchiida</taxon>
        <taxon>Echinostomata</taxon>
        <taxon>Echinostomatoidea</taxon>
        <taxon>Echinostomatidae</taxon>
        <taxon>Echinostoma</taxon>
    </lineage>
</organism>
<name>A0A183B5X9_9TREM</name>
<evidence type="ECO:0000313" key="1">
    <source>
        <dbReference type="EMBL" id="VDP91886.1"/>
    </source>
</evidence>
<keyword evidence="2" id="KW-1185">Reference proteome</keyword>
<reference evidence="1 2" key="2">
    <citation type="submission" date="2018-11" db="EMBL/GenBank/DDBJ databases">
        <authorList>
            <consortium name="Pathogen Informatics"/>
        </authorList>
    </citation>
    <scope>NUCLEOTIDE SEQUENCE [LARGE SCALE GENOMIC DNA]</scope>
    <source>
        <strain evidence="1 2">Egypt</strain>
    </source>
</reference>
<accession>A0A183B5X9</accession>
<evidence type="ECO:0000313" key="3">
    <source>
        <dbReference type="WBParaSite" id="ECPE_0001465401-mRNA-1"/>
    </source>
</evidence>
<dbReference type="Proteomes" id="UP000272942">
    <property type="component" value="Unassembled WGS sequence"/>
</dbReference>
<evidence type="ECO:0000313" key="2">
    <source>
        <dbReference type="Proteomes" id="UP000272942"/>
    </source>
</evidence>
<dbReference type="AlphaFoldDB" id="A0A183B5X9"/>
<sequence>MTPQPWPGRYTGYYAISIDRSPSGIHPLSSNILELFVTDTIISGHVEAALVLKRKAEIHGFEKEQLVVKTVQYRPEAEQSPKIEIFSIQSFDYNCN</sequence>
<proteinExistence type="predicted"/>
<protein>
    <submittedName>
        <fullName evidence="3">OB_aCoA_assoc domain-containing protein</fullName>
    </submittedName>
</protein>
<dbReference type="EMBL" id="UZAN01058035">
    <property type="protein sequence ID" value="VDP91886.1"/>
    <property type="molecule type" value="Genomic_DNA"/>
</dbReference>